<evidence type="ECO:0000313" key="2">
    <source>
        <dbReference type="Proteomes" id="UP000648239"/>
    </source>
</evidence>
<reference evidence="1 2" key="1">
    <citation type="submission" date="2020-08" db="EMBL/GenBank/DDBJ databases">
        <title>Acidobacteriota in marine sediments use diverse sulfur dissimilation pathways.</title>
        <authorList>
            <person name="Wasmund K."/>
        </authorList>
    </citation>
    <scope>NUCLEOTIDE SEQUENCE [LARGE SCALE GENOMIC DNA]</scope>
    <source>
        <strain evidence="1">MAG AM4</strain>
    </source>
</reference>
<organism evidence="1 2">
    <name type="scientific">Candidatus Polarisedimenticola svalbardensis</name>
    <dbReference type="NCBI Taxonomy" id="2886004"/>
    <lineage>
        <taxon>Bacteria</taxon>
        <taxon>Pseudomonadati</taxon>
        <taxon>Acidobacteriota</taxon>
        <taxon>Candidatus Polarisedimenticolia</taxon>
        <taxon>Candidatus Polarisedimenticolales</taxon>
        <taxon>Candidatus Polarisedimenticolaceae</taxon>
        <taxon>Candidatus Polarisedimenticola</taxon>
    </lineage>
</organism>
<protein>
    <submittedName>
        <fullName evidence="1">Uncharacterized protein</fullName>
    </submittedName>
</protein>
<name>A0A8J7CEP5_9BACT</name>
<gene>
    <name evidence="1" type="ORF">IFK94_10310</name>
</gene>
<dbReference type="AlphaFoldDB" id="A0A8J7CEP5"/>
<sequence length="64" mass="7428">MENETVCYECGKKAGPDAEGDLVRLERCVICFRRYCEEHAAVQSGRQFCSKRCGEYFFFDDSED</sequence>
<comment type="caution">
    <text evidence="1">The sequence shown here is derived from an EMBL/GenBank/DDBJ whole genome shotgun (WGS) entry which is preliminary data.</text>
</comment>
<proteinExistence type="predicted"/>
<dbReference type="Proteomes" id="UP000648239">
    <property type="component" value="Unassembled WGS sequence"/>
</dbReference>
<dbReference type="EMBL" id="JACXWD010000033">
    <property type="protein sequence ID" value="MBD3868504.1"/>
    <property type="molecule type" value="Genomic_DNA"/>
</dbReference>
<accession>A0A8J7CEP5</accession>
<evidence type="ECO:0000313" key="1">
    <source>
        <dbReference type="EMBL" id="MBD3868504.1"/>
    </source>
</evidence>